<accession>A0A835A0P0</accession>
<comment type="caution">
    <text evidence="2">The sequence shown here is derived from an EMBL/GenBank/DDBJ whole genome shotgun (WGS) entry which is preliminary data.</text>
</comment>
<dbReference type="SUPFAM" id="SSF81383">
    <property type="entry name" value="F-box domain"/>
    <property type="match status" value="1"/>
</dbReference>
<dbReference type="Pfam" id="PF12937">
    <property type="entry name" value="F-box-like"/>
    <property type="match status" value="1"/>
</dbReference>
<gene>
    <name evidence="2" type="ORF">HU200_067222</name>
</gene>
<evidence type="ECO:0000313" key="3">
    <source>
        <dbReference type="Proteomes" id="UP000636709"/>
    </source>
</evidence>
<sequence>MKFTGGAGEKLLCRGVRGPLTRAMGSAASKGSHDTFLLDLPDDILELILLSLHSPLWLVWATSTCKRWRRIISTVGFTRRFHAIHSRRPVVAGSYHNDYNNDGYMQPRFGPSPFATAIHASNFSLNFLPGSYNNKWRWMIEDSPLEI</sequence>
<organism evidence="2 3">
    <name type="scientific">Digitaria exilis</name>
    <dbReference type="NCBI Taxonomy" id="1010633"/>
    <lineage>
        <taxon>Eukaryota</taxon>
        <taxon>Viridiplantae</taxon>
        <taxon>Streptophyta</taxon>
        <taxon>Embryophyta</taxon>
        <taxon>Tracheophyta</taxon>
        <taxon>Spermatophyta</taxon>
        <taxon>Magnoliopsida</taxon>
        <taxon>Liliopsida</taxon>
        <taxon>Poales</taxon>
        <taxon>Poaceae</taxon>
        <taxon>PACMAD clade</taxon>
        <taxon>Panicoideae</taxon>
        <taxon>Panicodae</taxon>
        <taxon>Paniceae</taxon>
        <taxon>Anthephorinae</taxon>
        <taxon>Digitaria</taxon>
    </lineage>
</organism>
<dbReference type="PROSITE" id="PS50181">
    <property type="entry name" value="FBOX"/>
    <property type="match status" value="1"/>
</dbReference>
<dbReference type="CDD" id="cd09917">
    <property type="entry name" value="F-box_SF"/>
    <property type="match status" value="1"/>
</dbReference>
<name>A0A835A0P0_9POAL</name>
<dbReference type="Proteomes" id="UP000636709">
    <property type="component" value="Unassembled WGS sequence"/>
</dbReference>
<feature type="domain" description="F-box" evidence="1">
    <location>
        <begin position="34"/>
        <end position="84"/>
    </location>
</feature>
<proteinExistence type="predicted"/>
<protein>
    <recommendedName>
        <fullName evidence="1">F-box domain-containing protein</fullName>
    </recommendedName>
</protein>
<evidence type="ECO:0000259" key="1">
    <source>
        <dbReference type="PROSITE" id="PS50181"/>
    </source>
</evidence>
<dbReference type="AlphaFoldDB" id="A0A835A0P0"/>
<evidence type="ECO:0000313" key="2">
    <source>
        <dbReference type="EMBL" id="KAF8642545.1"/>
    </source>
</evidence>
<dbReference type="InterPro" id="IPR001810">
    <property type="entry name" value="F-box_dom"/>
</dbReference>
<dbReference type="OrthoDB" id="696546at2759"/>
<keyword evidence="3" id="KW-1185">Reference proteome</keyword>
<dbReference type="InterPro" id="IPR036047">
    <property type="entry name" value="F-box-like_dom_sf"/>
</dbReference>
<dbReference type="EMBL" id="JACEFO010003289">
    <property type="protein sequence ID" value="KAF8642545.1"/>
    <property type="molecule type" value="Genomic_DNA"/>
</dbReference>
<dbReference type="PANTHER" id="PTHR33207">
    <property type="entry name" value="F-BOX DOMAIN CONTAINING PROTEIN-RELATED"/>
    <property type="match status" value="1"/>
</dbReference>
<reference evidence="2" key="1">
    <citation type="submission" date="2020-07" db="EMBL/GenBank/DDBJ databases">
        <title>Genome sequence and genetic diversity analysis of an under-domesticated orphan crop, white fonio (Digitaria exilis).</title>
        <authorList>
            <person name="Bennetzen J.L."/>
            <person name="Chen S."/>
            <person name="Ma X."/>
            <person name="Wang X."/>
            <person name="Yssel A.E.J."/>
            <person name="Chaluvadi S.R."/>
            <person name="Johnson M."/>
            <person name="Gangashetty P."/>
            <person name="Hamidou F."/>
            <person name="Sanogo M.D."/>
            <person name="Zwaenepoel A."/>
            <person name="Wallace J."/>
            <person name="Van De Peer Y."/>
            <person name="Van Deynze A."/>
        </authorList>
    </citation>
    <scope>NUCLEOTIDE SEQUENCE</scope>
    <source>
        <tissue evidence="2">Leaves</tissue>
    </source>
</reference>